<gene>
    <name evidence="4" type="ORF">EA656_13195</name>
</gene>
<evidence type="ECO:0000313" key="4">
    <source>
        <dbReference type="EMBL" id="TAA34656.1"/>
    </source>
</evidence>
<sequence length="132" mass="14766">MNDSAIWMLLLAIATPVAGVVGFAIQLRQVKKIRLENEKLQLEIAALRASATAAEQRVVIPTNREVLAITRPDGPLFSRPDPNPDRETTPWPKPSLKERLTTLSIGLVLSLMALCLLHDLYRLASWLWGKFQ</sequence>
<keyword evidence="1" id="KW-0175">Coiled coil</keyword>
<keyword evidence="3" id="KW-1133">Transmembrane helix</keyword>
<keyword evidence="3" id="KW-0812">Transmembrane</keyword>
<evidence type="ECO:0000256" key="1">
    <source>
        <dbReference type="SAM" id="Coils"/>
    </source>
</evidence>
<feature type="coiled-coil region" evidence="1">
    <location>
        <begin position="30"/>
        <end position="57"/>
    </location>
</feature>
<evidence type="ECO:0000256" key="2">
    <source>
        <dbReference type="SAM" id="MobiDB-lite"/>
    </source>
</evidence>
<proteinExistence type="predicted"/>
<feature type="transmembrane region" description="Helical" evidence="3">
    <location>
        <begin position="100"/>
        <end position="121"/>
    </location>
</feature>
<accession>A0A4Q8LSE3</accession>
<reference evidence="4 5" key="1">
    <citation type="submission" date="2019-02" db="EMBL/GenBank/DDBJ databases">
        <title>WGS of Pseudoxanthomonas species novum from clinical isolates.</title>
        <authorList>
            <person name="Bernier A.-M."/>
            <person name="Bernard K."/>
            <person name="Vachon A."/>
        </authorList>
    </citation>
    <scope>NUCLEOTIDE SEQUENCE [LARGE SCALE GENOMIC DNA]</scope>
    <source>
        <strain evidence="4 5">NML140781</strain>
    </source>
</reference>
<feature type="region of interest" description="Disordered" evidence="2">
    <location>
        <begin position="72"/>
        <end position="94"/>
    </location>
</feature>
<dbReference type="AlphaFoldDB" id="A0A4Q8LSE3"/>
<dbReference type="RefSeq" id="WP_130524042.1">
    <property type="nucleotide sequence ID" value="NZ_SHLZ01000002.1"/>
</dbReference>
<dbReference type="EMBL" id="SHMF01000003">
    <property type="protein sequence ID" value="TAA34656.1"/>
    <property type="molecule type" value="Genomic_DNA"/>
</dbReference>
<organism evidence="4 5">
    <name type="scientific">Pseudoxanthomonas winnipegensis</name>
    <dbReference type="NCBI Taxonomy" id="2480810"/>
    <lineage>
        <taxon>Bacteria</taxon>
        <taxon>Pseudomonadati</taxon>
        <taxon>Pseudomonadota</taxon>
        <taxon>Gammaproteobacteria</taxon>
        <taxon>Lysobacterales</taxon>
        <taxon>Lysobacteraceae</taxon>
        <taxon>Pseudoxanthomonas</taxon>
    </lineage>
</organism>
<protein>
    <submittedName>
        <fullName evidence="4">Uncharacterized protein</fullName>
    </submittedName>
</protein>
<comment type="caution">
    <text evidence="4">The sequence shown here is derived from an EMBL/GenBank/DDBJ whole genome shotgun (WGS) entry which is preliminary data.</text>
</comment>
<feature type="transmembrane region" description="Helical" evidence="3">
    <location>
        <begin position="6"/>
        <end position="25"/>
    </location>
</feature>
<keyword evidence="3" id="KW-0472">Membrane</keyword>
<evidence type="ECO:0000313" key="5">
    <source>
        <dbReference type="Proteomes" id="UP000292087"/>
    </source>
</evidence>
<name>A0A4Q8LSE3_9GAMM</name>
<evidence type="ECO:0000256" key="3">
    <source>
        <dbReference type="SAM" id="Phobius"/>
    </source>
</evidence>
<dbReference type="Proteomes" id="UP000292087">
    <property type="component" value="Unassembled WGS sequence"/>
</dbReference>